<feature type="region of interest" description="Disordered" evidence="3">
    <location>
        <begin position="1583"/>
        <end position="1606"/>
    </location>
</feature>
<dbReference type="Pfam" id="PF00550">
    <property type="entry name" value="PP-binding"/>
    <property type="match status" value="1"/>
</dbReference>
<organism evidence="6 7">
    <name type="scientific">Spizellomyces punctatus (strain DAOM BR117)</name>
    <dbReference type="NCBI Taxonomy" id="645134"/>
    <lineage>
        <taxon>Eukaryota</taxon>
        <taxon>Fungi</taxon>
        <taxon>Fungi incertae sedis</taxon>
        <taxon>Chytridiomycota</taxon>
        <taxon>Chytridiomycota incertae sedis</taxon>
        <taxon>Chytridiomycetes</taxon>
        <taxon>Spizellomycetales</taxon>
        <taxon>Spizellomycetaceae</taxon>
        <taxon>Spizellomyces</taxon>
    </lineage>
</organism>
<feature type="transmembrane region" description="Helical" evidence="4">
    <location>
        <begin position="806"/>
        <end position="824"/>
    </location>
</feature>
<dbReference type="SUPFAM" id="SSF47336">
    <property type="entry name" value="ACP-like"/>
    <property type="match status" value="1"/>
</dbReference>
<evidence type="ECO:0000256" key="2">
    <source>
        <dbReference type="ARBA" id="ARBA00022553"/>
    </source>
</evidence>
<dbReference type="InterPro" id="IPR025110">
    <property type="entry name" value="AMP-bd_C"/>
</dbReference>
<dbReference type="STRING" id="645134.A0A0L0HMX4"/>
<dbReference type="OMA" id="HTRWWLT"/>
<dbReference type="Gene3D" id="3.30.300.30">
    <property type="match status" value="2"/>
</dbReference>
<reference evidence="6 7" key="1">
    <citation type="submission" date="2009-08" db="EMBL/GenBank/DDBJ databases">
        <title>The Genome Sequence of Spizellomyces punctatus strain DAOM BR117.</title>
        <authorList>
            <consortium name="The Broad Institute Genome Sequencing Platform"/>
            <person name="Russ C."/>
            <person name="Cuomo C."/>
            <person name="Shea T."/>
            <person name="Young S.K."/>
            <person name="Zeng Q."/>
            <person name="Koehrsen M."/>
            <person name="Haas B."/>
            <person name="Borodovsky M."/>
            <person name="Guigo R."/>
            <person name="Alvarado L."/>
            <person name="Berlin A."/>
            <person name="Bochicchio J."/>
            <person name="Borenstein D."/>
            <person name="Chapman S."/>
            <person name="Chen Z."/>
            <person name="Engels R."/>
            <person name="Freedman E."/>
            <person name="Gellesch M."/>
            <person name="Goldberg J."/>
            <person name="Griggs A."/>
            <person name="Gujja S."/>
            <person name="Heiman D."/>
            <person name="Hepburn T."/>
            <person name="Howarth C."/>
            <person name="Jen D."/>
            <person name="Larson L."/>
            <person name="Lewis B."/>
            <person name="Mehta T."/>
            <person name="Park D."/>
            <person name="Pearson M."/>
            <person name="Roberts A."/>
            <person name="Saif S."/>
            <person name="Shenoy N."/>
            <person name="Sisk P."/>
            <person name="Stolte C."/>
            <person name="Sykes S."/>
            <person name="Thomson T."/>
            <person name="Walk T."/>
            <person name="White J."/>
            <person name="Yandava C."/>
            <person name="Burger G."/>
            <person name="Gray M.W."/>
            <person name="Holland P.W.H."/>
            <person name="King N."/>
            <person name="Lang F.B.F."/>
            <person name="Roger A.J."/>
            <person name="Ruiz-Trillo I."/>
            <person name="Lander E."/>
            <person name="Nusbaum C."/>
        </authorList>
    </citation>
    <scope>NUCLEOTIDE SEQUENCE [LARGE SCALE GENOMIC DNA]</scope>
    <source>
        <strain evidence="6 7">DAOM BR117</strain>
    </source>
</reference>
<dbReference type="RefSeq" id="XP_016610193.1">
    <property type="nucleotide sequence ID" value="XM_016750928.1"/>
</dbReference>
<keyword evidence="4" id="KW-0812">Transmembrane</keyword>
<accession>A0A0L0HMX4</accession>
<dbReference type="GO" id="GO:0006631">
    <property type="term" value="P:fatty acid metabolic process"/>
    <property type="evidence" value="ECO:0007669"/>
    <property type="project" value="TreeGrafter"/>
</dbReference>
<sequence>MDSGERAYGEHIAAKLVFSSLVDLLSSASRPAILASDARSPLSHADLRSFIQQFDLQTFGLGRNDRIGVILPEGPELGVCLTCVLARATAVPLNEKEIEEEIVSELEQMRAKAAIVCKSRSQDRIVSLLASAGFLVLLLEPSPSIAGLFTLSAAPGPVIISPSPPMVQPYTRPDDCALVLRTSGTSGNKKTVPYTLRTLCIGAICVAKSWALQENDVNLNMMPLYHVGGIVRNLLSPLLSGGAVITCKGFDPAMFWDIVEASPISPTWYYAVPTMHHAILQEGRERYSGRSPATIRMICNAGGGLQPSLAVELRNYFIGAVVLPSYGMTECMPITTPPQDYALDRPGTSGKSVGPEIAIFNASMDVEQPPRVIGNICVRGEPLFGGYEGNQAANDKAFNSAGWFDTGDMGYLDEDGYLYITGRSKEVINRGGEIISPVDVESAVLEHPRIRNALAFSVPHNILQETIGIVVVPESGSTLVDIAELHRFLAESLHPSKWPQVLVYMDDLPKNMNNKPLRINLAKRLGIPELQDGTSQFSRMYEAVAPPRTASLSEPIPAQRIKPNGSKLIHYLLRHDGVADAVALTGFSKSDPEALVAFVATWSSHNLRSDTLYEYLDTQGRIHDYERPREIILLSQLPRRHDGSLDVDALSTRFAEVSASSEDMSRLEKGIGNLFVDVLNVPEVTSRDADFFELGGDSLKAGRLVHMIRKRLDVNIPASNILRYRSVASLASTIAERLPPDSPWLRSESVISSSASDLSGSTAHDSGDESDDVPRPKSSAKSPLSISALFIQLLSILILRPLRITCRWIFFAYVLIWTHPWFRLGGTMDTSWLHPVQLMLALVIAQVVLWVFLPILGIALKWLVIGRYKAGSYPLWGSYYLRWWFVDQALHLCGRGFFALNNATMRWYLRCMGARVGANSQIDLKTNFGEYDLIQIGENCGFESARVRPFTMQTGRMVLGPIVIGHNSVVNIKTTIAPGAMVPNNTVFPPLSSSYEMDDASEEYRGLCRTTGPTGPHLIVQLLLGWPVIFIVNLFGMIPWLGVIYLMSAQKFFIRATSAFAFGDVLHYFAAPARIGYHVLAIIMRDTISPFLYLAACILIKRLVIGKFKAGPRDLSQMGLLRYWLMQKLLGDGTLGGVNALLGSHYEFTSMIYRALGAKIGKRIYWPGTGLFVFEHDLMEVGDDVVFGSRSFLVCSDQSESAPIKIGAGAMIADRCVLLPGATIGRNAIMGSGGLARKGTHYPAGSIWLGSANGGATLWDMGNEREAEKAPTDTPFGKAFYEKKASFTVLPMWFCAGYNIAISVFTSTYWSLPVLAAIQVGNLFYVTGKHPKLFDQISPTWVAISTYCAMFLTVSVAFTILAFGALGIEIAAKWSLFGRRAVGKYNWDESSYCQRWQVYIAMLRVRRDILDYIRGSWYIVQFFRFLGCRIGKRVCLYPTGGDPMMTEPDLITIGDDAAVDNASVVCHLNSKGQFSLNPLVIGAGSILRSNSRLLSGAHMEEDATLLEHTLIVSGDVVESHSVCQGWPSMDVTNERSRAFAQYGSVRKRKPKWRRKIRGFFGVFRSKNSHNKLTDAAPLVLANTGRWTPPADESGKDTDNMHSTLSV</sequence>
<evidence type="ECO:0000313" key="6">
    <source>
        <dbReference type="EMBL" id="KND02154.1"/>
    </source>
</evidence>
<dbReference type="InterPro" id="IPR045851">
    <property type="entry name" value="AMP-bd_C_sf"/>
</dbReference>
<dbReference type="PANTHER" id="PTHR43201">
    <property type="entry name" value="ACYL-COA SYNTHETASE"/>
    <property type="match status" value="1"/>
</dbReference>
<feature type="transmembrane region" description="Helical" evidence="4">
    <location>
        <begin position="836"/>
        <end position="860"/>
    </location>
</feature>
<dbReference type="InParanoid" id="A0A0L0HMX4"/>
<feature type="transmembrane region" description="Helical" evidence="4">
    <location>
        <begin position="1052"/>
        <end position="1071"/>
    </location>
</feature>
<dbReference type="SMART" id="SM00823">
    <property type="entry name" value="PKS_PP"/>
    <property type="match status" value="1"/>
</dbReference>
<dbReference type="PROSITE" id="PS50075">
    <property type="entry name" value="CARRIER"/>
    <property type="match status" value="1"/>
</dbReference>
<feature type="transmembrane region" description="Helical" evidence="4">
    <location>
        <begin position="1023"/>
        <end position="1045"/>
    </location>
</feature>
<feature type="transmembrane region" description="Helical" evidence="4">
    <location>
        <begin position="782"/>
        <end position="799"/>
    </location>
</feature>
<dbReference type="OrthoDB" id="3633556at2759"/>
<keyword evidence="7" id="KW-1185">Reference proteome</keyword>
<evidence type="ECO:0000256" key="4">
    <source>
        <dbReference type="SAM" id="Phobius"/>
    </source>
</evidence>
<dbReference type="GeneID" id="27686217"/>
<dbReference type="SUPFAM" id="SSF56801">
    <property type="entry name" value="Acetyl-CoA synthetase-like"/>
    <property type="match status" value="2"/>
</dbReference>
<dbReference type="SUPFAM" id="SSF51161">
    <property type="entry name" value="Trimeric LpxA-like enzymes"/>
    <property type="match status" value="3"/>
</dbReference>
<feature type="transmembrane region" description="Helical" evidence="4">
    <location>
        <begin position="1285"/>
        <end position="1304"/>
    </location>
</feature>
<feature type="transmembrane region" description="Helical" evidence="4">
    <location>
        <begin position="1340"/>
        <end position="1366"/>
    </location>
</feature>
<gene>
    <name evidence="6" type="ORF">SPPG_02647</name>
</gene>
<keyword evidence="4" id="KW-1133">Transmembrane helix</keyword>
<evidence type="ECO:0000259" key="5">
    <source>
        <dbReference type="PROSITE" id="PS50075"/>
    </source>
</evidence>
<name>A0A0L0HMX4_SPIPD</name>
<feature type="domain" description="Carrier" evidence="5">
    <location>
        <begin position="662"/>
        <end position="738"/>
    </location>
</feature>
<dbReference type="Proteomes" id="UP000053201">
    <property type="component" value="Unassembled WGS sequence"/>
</dbReference>
<dbReference type="Gene3D" id="2.160.10.10">
    <property type="entry name" value="Hexapeptide repeat proteins"/>
    <property type="match status" value="2"/>
</dbReference>
<dbReference type="InterPro" id="IPR020806">
    <property type="entry name" value="PKS_PP-bd"/>
</dbReference>
<dbReference type="Pfam" id="PF13193">
    <property type="entry name" value="AMP-binding_C"/>
    <property type="match status" value="1"/>
</dbReference>
<dbReference type="InterPro" id="IPR011004">
    <property type="entry name" value="Trimer_LpxA-like_sf"/>
</dbReference>
<proteinExistence type="predicted"/>
<evidence type="ECO:0000256" key="3">
    <source>
        <dbReference type="SAM" id="MobiDB-lite"/>
    </source>
</evidence>
<evidence type="ECO:0000313" key="7">
    <source>
        <dbReference type="Proteomes" id="UP000053201"/>
    </source>
</evidence>
<dbReference type="InterPro" id="IPR042099">
    <property type="entry name" value="ANL_N_sf"/>
</dbReference>
<feature type="region of interest" description="Disordered" evidence="3">
    <location>
        <begin position="755"/>
        <end position="781"/>
    </location>
</feature>
<dbReference type="GO" id="GO:0031177">
    <property type="term" value="F:phosphopantetheine binding"/>
    <property type="evidence" value="ECO:0007669"/>
    <property type="project" value="InterPro"/>
</dbReference>
<dbReference type="Gene3D" id="1.10.1200.10">
    <property type="entry name" value="ACP-like"/>
    <property type="match status" value="1"/>
</dbReference>
<dbReference type="Gene3D" id="3.40.50.12780">
    <property type="entry name" value="N-terminal domain of ligase-like"/>
    <property type="match status" value="1"/>
</dbReference>
<dbReference type="VEuPathDB" id="FungiDB:SPPG_02647"/>
<keyword evidence="2" id="KW-0597">Phosphoprotein</keyword>
<feature type="transmembrane region" description="Helical" evidence="4">
    <location>
        <begin position="1077"/>
        <end position="1100"/>
    </location>
</feature>
<dbReference type="InterPro" id="IPR036736">
    <property type="entry name" value="ACP-like_sf"/>
</dbReference>
<protein>
    <recommendedName>
        <fullName evidence="5">Carrier domain-containing protein</fullName>
    </recommendedName>
</protein>
<dbReference type="GO" id="GO:0031956">
    <property type="term" value="F:medium-chain fatty acid-CoA ligase activity"/>
    <property type="evidence" value="ECO:0007669"/>
    <property type="project" value="TreeGrafter"/>
</dbReference>
<dbReference type="PANTHER" id="PTHR43201:SF10">
    <property type="entry name" value="CARRIER DOMAIN-CONTAINING PROTEIN"/>
    <property type="match status" value="1"/>
</dbReference>
<evidence type="ECO:0000256" key="1">
    <source>
        <dbReference type="ARBA" id="ARBA00022450"/>
    </source>
</evidence>
<keyword evidence="4" id="KW-0472">Membrane</keyword>
<feature type="transmembrane region" description="Helical" evidence="4">
    <location>
        <begin position="1310"/>
        <end position="1328"/>
    </location>
</feature>
<dbReference type="eggNOG" id="KOG1176">
    <property type="taxonomic scope" value="Eukaryota"/>
</dbReference>
<dbReference type="Pfam" id="PF00501">
    <property type="entry name" value="AMP-binding"/>
    <property type="match status" value="1"/>
</dbReference>
<dbReference type="EMBL" id="KQ257453">
    <property type="protein sequence ID" value="KND02154.1"/>
    <property type="molecule type" value="Genomic_DNA"/>
</dbReference>
<dbReference type="InterPro" id="IPR000873">
    <property type="entry name" value="AMP-dep_synth/lig_dom"/>
</dbReference>
<dbReference type="InterPro" id="IPR009081">
    <property type="entry name" value="PP-bd_ACP"/>
</dbReference>
<keyword evidence="1" id="KW-0596">Phosphopantetheine</keyword>